<dbReference type="PANTHER" id="PTHR33877:SF1">
    <property type="entry name" value="TYPE IV METHYL-DIRECTED RESTRICTION ENZYME ECOKMCRA"/>
    <property type="match status" value="1"/>
</dbReference>
<accession>A0A517R5P9</accession>
<dbReference type="GO" id="GO:0004519">
    <property type="term" value="F:endonuclease activity"/>
    <property type="evidence" value="ECO:0007669"/>
    <property type="project" value="UniProtKB-KW"/>
</dbReference>
<dbReference type="Proteomes" id="UP000317318">
    <property type="component" value="Chromosome"/>
</dbReference>
<dbReference type="Gene3D" id="1.10.30.50">
    <property type="match status" value="1"/>
</dbReference>
<evidence type="ECO:0000313" key="3">
    <source>
        <dbReference type="Proteomes" id="UP000317318"/>
    </source>
</evidence>
<dbReference type="PANTHER" id="PTHR33877">
    <property type="entry name" value="SLL1193 PROTEIN"/>
    <property type="match status" value="1"/>
</dbReference>
<dbReference type="GO" id="GO:0003676">
    <property type="term" value="F:nucleic acid binding"/>
    <property type="evidence" value="ECO:0007669"/>
    <property type="project" value="InterPro"/>
</dbReference>
<keyword evidence="2" id="KW-0378">Hydrolase</keyword>
<gene>
    <name evidence="2" type="ORF">Pan189_35560</name>
</gene>
<dbReference type="InterPro" id="IPR003615">
    <property type="entry name" value="HNH_nuc"/>
</dbReference>
<dbReference type="GO" id="GO:0008270">
    <property type="term" value="F:zinc ion binding"/>
    <property type="evidence" value="ECO:0007669"/>
    <property type="project" value="InterPro"/>
</dbReference>
<dbReference type="SMART" id="SM00507">
    <property type="entry name" value="HNHc"/>
    <property type="match status" value="1"/>
</dbReference>
<dbReference type="InterPro" id="IPR052892">
    <property type="entry name" value="NA-targeting_endonuclease"/>
</dbReference>
<dbReference type="OrthoDB" id="9802901at2"/>
<keyword evidence="2" id="KW-0540">Nuclease</keyword>
<dbReference type="RefSeq" id="WP_145365316.1">
    <property type="nucleotide sequence ID" value="NZ_CP036268.1"/>
</dbReference>
<keyword evidence="3" id="KW-1185">Reference proteome</keyword>
<protein>
    <submittedName>
        <fullName evidence="2">HNH endonuclease</fullName>
    </submittedName>
</protein>
<evidence type="ECO:0000313" key="2">
    <source>
        <dbReference type="EMBL" id="QDT39153.1"/>
    </source>
</evidence>
<dbReference type="Pfam" id="PF01844">
    <property type="entry name" value="HNH"/>
    <property type="match status" value="1"/>
</dbReference>
<name>A0A517R5P9_9PLAN</name>
<organism evidence="2 3">
    <name type="scientific">Stratiformator vulcanicus</name>
    <dbReference type="NCBI Taxonomy" id="2527980"/>
    <lineage>
        <taxon>Bacteria</taxon>
        <taxon>Pseudomonadati</taxon>
        <taxon>Planctomycetota</taxon>
        <taxon>Planctomycetia</taxon>
        <taxon>Planctomycetales</taxon>
        <taxon>Planctomycetaceae</taxon>
        <taxon>Stratiformator</taxon>
    </lineage>
</organism>
<feature type="domain" description="HNH nuclease" evidence="1">
    <location>
        <begin position="6"/>
        <end position="61"/>
    </location>
</feature>
<keyword evidence="2" id="KW-0255">Endonuclease</keyword>
<dbReference type="AlphaFoldDB" id="A0A517R5P9"/>
<sequence length="141" mass="16315">MNLPAAIRQQVVERANQQCEYCGIPQEQTIAPHEVDHIRSLKHGGRSETENLCLACFYCNSFKGSDIATIDPSTDELVRLFSPRLDRRDEHFRWEMTELVGRTPVRRGTVTLLQINLPERREHRRLLARFGAFPFSPRPSL</sequence>
<proteinExistence type="predicted"/>
<reference evidence="2 3" key="1">
    <citation type="submission" date="2019-02" db="EMBL/GenBank/DDBJ databases">
        <title>Deep-cultivation of Planctomycetes and their phenomic and genomic characterization uncovers novel biology.</title>
        <authorList>
            <person name="Wiegand S."/>
            <person name="Jogler M."/>
            <person name="Boedeker C."/>
            <person name="Pinto D."/>
            <person name="Vollmers J."/>
            <person name="Rivas-Marin E."/>
            <person name="Kohn T."/>
            <person name="Peeters S.H."/>
            <person name="Heuer A."/>
            <person name="Rast P."/>
            <person name="Oberbeckmann S."/>
            <person name="Bunk B."/>
            <person name="Jeske O."/>
            <person name="Meyerdierks A."/>
            <person name="Storesund J.E."/>
            <person name="Kallscheuer N."/>
            <person name="Luecker S."/>
            <person name="Lage O.M."/>
            <person name="Pohl T."/>
            <person name="Merkel B.J."/>
            <person name="Hornburger P."/>
            <person name="Mueller R.-W."/>
            <person name="Bruemmer F."/>
            <person name="Labrenz M."/>
            <person name="Spormann A.M."/>
            <person name="Op den Camp H."/>
            <person name="Overmann J."/>
            <person name="Amann R."/>
            <person name="Jetten M.S.M."/>
            <person name="Mascher T."/>
            <person name="Medema M.H."/>
            <person name="Devos D.P."/>
            <person name="Kaster A.-K."/>
            <person name="Ovreas L."/>
            <person name="Rohde M."/>
            <person name="Galperin M.Y."/>
            <person name="Jogler C."/>
        </authorList>
    </citation>
    <scope>NUCLEOTIDE SEQUENCE [LARGE SCALE GENOMIC DNA]</scope>
    <source>
        <strain evidence="2 3">Pan189</strain>
    </source>
</reference>
<dbReference type="CDD" id="cd00085">
    <property type="entry name" value="HNHc"/>
    <property type="match status" value="1"/>
</dbReference>
<dbReference type="InterPro" id="IPR002711">
    <property type="entry name" value="HNH"/>
</dbReference>
<evidence type="ECO:0000259" key="1">
    <source>
        <dbReference type="SMART" id="SM00507"/>
    </source>
</evidence>
<dbReference type="EMBL" id="CP036268">
    <property type="protein sequence ID" value="QDT39153.1"/>
    <property type="molecule type" value="Genomic_DNA"/>
</dbReference>
<dbReference type="KEGG" id="svp:Pan189_35560"/>